<accession>A0A644XLE2</accession>
<keyword evidence="1" id="KW-0472">Membrane</keyword>
<proteinExistence type="predicted"/>
<feature type="transmembrane region" description="Helical" evidence="1">
    <location>
        <begin position="20"/>
        <end position="37"/>
    </location>
</feature>
<gene>
    <name evidence="2" type="ORF">SDC9_63387</name>
</gene>
<name>A0A644XLE2_9ZZZZ</name>
<evidence type="ECO:0000256" key="1">
    <source>
        <dbReference type="SAM" id="Phobius"/>
    </source>
</evidence>
<feature type="transmembrane region" description="Helical" evidence="1">
    <location>
        <begin position="166"/>
        <end position="188"/>
    </location>
</feature>
<keyword evidence="1" id="KW-1133">Transmembrane helix</keyword>
<feature type="transmembrane region" description="Helical" evidence="1">
    <location>
        <begin position="136"/>
        <end position="154"/>
    </location>
</feature>
<feature type="transmembrane region" description="Helical" evidence="1">
    <location>
        <begin position="72"/>
        <end position="93"/>
    </location>
</feature>
<reference evidence="2" key="1">
    <citation type="submission" date="2019-08" db="EMBL/GenBank/DDBJ databases">
        <authorList>
            <person name="Kucharzyk K."/>
            <person name="Murdoch R.W."/>
            <person name="Higgins S."/>
            <person name="Loffler F."/>
        </authorList>
    </citation>
    <scope>NUCLEOTIDE SEQUENCE</scope>
</reference>
<comment type="caution">
    <text evidence="2">The sequence shown here is derived from an EMBL/GenBank/DDBJ whole genome shotgun (WGS) entry which is preliminary data.</text>
</comment>
<keyword evidence="1" id="KW-0812">Transmembrane</keyword>
<protein>
    <recommendedName>
        <fullName evidence="3">Peptidase M50 domain-containing protein</fullName>
    </recommendedName>
</protein>
<organism evidence="2">
    <name type="scientific">bioreactor metagenome</name>
    <dbReference type="NCBI Taxonomy" id="1076179"/>
    <lineage>
        <taxon>unclassified sequences</taxon>
        <taxon>metagenomes</taxon>
        <taxon>ecological metagenomes</taxon>
    </lineage>
</organism>
<dbReference type="AlphaFoldDB" id="A0A644XLE2"/>
<evidence type="ECO:0008006" key="3">
    <source>
        <dbReference type="Google" id="ProtNLM"/>
    </source>
</evidence>
<evidence type="ECO:0000313" key="2">
    <source>
        <dbReference type="EMBL" id="MPM17005.1"/>
    </source>
</evidence>
<feature type="transmembrane region" description="Helical" evidence="1">
    <location>
        <begin position="100"/>
        <end position="124"/>
    </location>
</feature>
<sequence>MKETLSNKIKNDLKESQIDWKVIIAFIPIAFITYLFHEFGHWTFGELLGNDMTLSLNNSSPQNGHFINDSDALWSAIGGPVFTILQGLIFLLLTWLTESIFAYSITFFAVFSRFFSIVFGGINLQDEARIAAMLDWNKYILSAIVLTILFLILWRSNRIMKLSMKSLGYFAILGVFAILIVIGVNELIMMR</sequence>
<dbReference type="EMBL" id="VSSQ01002715">
    <property type="protein sequence ID" value="MPM17005.1"/>
    <property type="molecule type" value="Genomic_DNA"/>
</dbReference>